<feature type="transmembrane region" description="Helical" evidence="2">
    <location>
        <begin position="531"/>
        <end position="552"/>
    </location>
</feature>
<evidence type="ECO:0000313" key="3">
    <source>
        <dbReference type="EMBL" id="KAK6538135.1"/>
    </source>
</evidence>
<evidence type="ECO:0000256" key="2">
    <source>
        <dbReference type="SAM" id="Phobius"/>
    </source>
</evidence>
<keyword evidence="2" id="KW-1133">Transmembrane helix</keyword>
<name>A0AAV9X7S1_9PEZI</name>
<accession>A0AAV9X7S1</accession>
<feature type="transmembrane region" description="Helical" evidence="2">
    <location>
        <begin position="485"/>
        <end position="511"/>
    </location>
</feature>
<feature type="transmembrane region" description="Helical" evidence="2">
    <location>
        <begin position="187"/>
        <end position="205"/>
    </location>
</feature>
<dbReference type="EMBL" id="JAVHJO010000008">
    <property type="protein sequence ID" value="KAK6538135.1"/>
    <property type="molecule type" value="Genomic_DNA"/>
</dbReference>
<dbReference type="PANTHER" id="PTHR35043">
    <property type="entry name" value="TRANSCRIPTION FACTOR DOMAIN-CONTAINING PROTEIN"/>
    <property type="match status" value="1"/>
</dbReference>
<organism evidence="3 4">
    <name type="scientific">Orbilia ellipsospora</name>
    <dbReference type="NCBI Taxonomy" id="2528407"/>
    <lineage>
        <taxon>Eukaryota</taxon>
        <taxon>Fungi</taxon>
        <taxon>Dikarya</taxon>
        <taxon>Ascomycota</taxon>
        <taxon>Pezizomycotina</taxon>
        <taxon>Orbiliomycetes</taxon>
        <taxon>Orbiliales</taxon>
        <taxon>Orbiliaceae</taxon>
        <taxon>Orbilia</taxon>
    </lineage>
</organism>
<feature type="transmembrane region" description="Helical" evidence="2">
    <location>
        <begin position="454"/>
        <end position="473"/>
    </location>
</feature>
<dbReference type="AlphaFoldDB" id="A0AAV9X7S1"/>
<feature type="transmembrane region" description="Helical" evidence="2">
    <location>
        <begin position="211"/>
        <end position="234"/>
    </location>
</feature>
<feature type="region of interest" description="Disordered" evidence="1">
    <location>
        <begin position="306"/>
        <end position="332"/>
    </location>
</feature>
<evidence type="ECO:0000256" key="1">
    <source>
        <dbReference type="SAM" id="MobiDB-lite"/>
    </source>
</evidence>
<reference evidence="3 4" key="1">
    <citation type="submission" date="2019-10" db="EMBL/GenBank/DDBJ databases">
        <authorList>
            <person name="Palmer J.M."/>
        </authorList>
    </citation>
    <scope>NUCLEOTIDE SEQUENCE [LARGE SCALE GENOMIC DNA]</scope>
    <source>
        <strain evidence="3 4">TWF694</strain>
    </source>
</reference>
<sequence length="580" mass="66666">MNEEQIVGWQSDPDGRGTMGLIWGCILTLALCVWSALHLNIPPKHDPPTQYWFRVARWVTLGVLAPELVLWAAWRQWSSANILTREINIILKEEASEAEKGVKETLKRTDSFPHRRRHKWTHLHSFYVTMGGFVFDVDESTEEEMTFIPHHKRMTLTPEATIILAKCGHLPDIDPDDIKDKSKADGLAKVLVILQAGWFLVQTLARLAQHLPISLIEVNTMGHVLCALIVYILWWHKPREVGEPTVLSGDWVGPLCSFMYMSSRISGVRYRRGIRPPAWISPEIENLVYIAPAAKKPRGIDRTDTGATLDINHEGSSSTSSEEVGHIRTNTDTEPRKVRILPHATFDSTSPTITTDELGGFRVEIRRHDTVHTANRKRKLGWEIDPESNDNDEHRQTRRTLCAEAYQTYPAVRAYFTQKPHGRLEFLMTPVQLLVPVAINWPSDFLLKQLSGQIVGIVLWFASIMYGSVHLAAWKEYFPSRVEQLLWHLSAGYIAASGVYWTVAHILFFYWKWLDNWWDRFVRLKNHWLQYVVYGFGMTCAGLLYIFCRAYLTIEGIVSLRAAPMSVYQTVDWIKFIPHF</sequence>
<comment type="caution">
    <text evidence="3">The sequence shown here is derived from an EMBL/GenBank/DDBJ whole genome shotgun (WGS) entry which is preliminary data.</text>
</comment>
<feature type="transmembrane region" description="Helical" evidence="2">
    <location>
        <begin position="21"/>
        <end position="39"/>
    </location>
</feature>
<evidence type="ECO:0000313" key="4">
    <source>
        <dbReference type="Proteomes" id="UP001365542"/>
    </source>
</evidence>
<gene>
    <name evidence="3" type="ORF">TWF694_011017</name>
</gene>
<feature type="compositionally biased region" description="Basic and acidic residues" evidence="1">
    <location>
        <begin position="323"/>
        <end position="332"/>
    </location>
</feature>
<keyword evidence="2" id="KW-0812">Transmembrane</keyword>
<keyword evidence="4" id="KW-1185">Reference proteome</keyword>
<dbReference type="PANTHER" id="PTHR35043:SF7">
    <property type="entry name" value="TRANSCRIPTION FACTOR DOMAIN-CONTAINING PROTEIN"/>
    <property type="match status" value="1"/>
</dbReference>
<feature type="transmembrane region" description="Helical" evidence="2">
    <location>
        <begin position="51"/>
        <end position="74"/>
    </location>
</feature>
<protein>
    <submittedName>
        <fullName evidence="3">Uncharacterized protein</fullName>
    </submittedName>
</protein>
<keyword evidence="2" id="KW-0472">Membrane</keyword>
<proteinExistence type="predicted"/>
<dbReference type="Proteomes" id="UP001365542">
    <property type="component" value="Unassembled WGS sequence"/>
</dbReference>